<feature type="compositionally biased region" description="Low complexity" evidence="1">
    <location>
        <begin position="9"/>
        <end position="18"/>
    </location>
</feature>
<evidence type="ECO:0000256" key="2">
    <source>
        <dbReference type="SAM" id="Phobius"/>
    </source>
</evidence>
<gene>
    <name evidence="3" type="ORF">HU200_020792</name>
</gene>
<proteinExistence type="predicted"/>
<keyword evidence="2" id="KW-0812">Transmembrane</keyword>
<keyword evidence="2" id="KW-0472">Membrane</keyword>
<feature type="transmembrane region" description="Helical" evidence="2">
    <location>
        <begin position="329"/>
        <end position="352"/>
    </location>
</feature>
<reference evidence="3" key="1">
    <citation type="submission" date="2020-07" db="EMBL/GenBank/DDBJ databases">
        <title>Genome sequence and genetic diversity analysis of an under-domesticated orphan crop, white fonio (Digitaria exilis).</title>
        <authorList>
            <person name="Bennetzen J.L."/>
            <person name="Chen S."/>
            <person name="Ma X."/>
            <person name="Wang X."/>
            <person name="Yssel A.E.J."/>
            <person name="Chaluvadi S.R."/>
            <person name="Johnson M."/>
            <person name="Gangashetty P."/>
            <person name="Hamidou F."/>
            <person name="Sanogo M.D."/>
            <person name="Zwaenepoel A."/>
            <person name="Wallace J."/>
            <person name="Van De Peer Y."/>
            <person name="Van Deynze A."/>
        </authorList>
    </citation>
    <scope>NUCLEOTIDE SEQUENCE</scope>
    <source>
        <tissue evidence="3">Leaves</tissue>
    </source>
</reference>
<keyword evidence="4" id="KW-1185">Reference proteome</keyword>
<dbReference type="OrthoDB" id="694185at2759"/>
<comment type="caution">
    <text evidence="3">The sequence shown here is derived from an EMBL/GenBank/DDBJ whole genome shotgun (WGS) entry which is preliminary data.</text>
</comment>
<evidence type="ECO:0000256" key="1">
    <source>
        <dbReference type="SAM" id="MobiDB-lite"/>
    </source>
</evidence>
<feature type="region of interest" description="Disordered" evidence="1">
    <location>
        <begin position="1"/>
        <end position="97"/>
    </location>
</feature>
<evidence type="ECO:0000313" key="3">
    <source>
        <dbReference type="EMBL" id="KAF8724535.1"/>
    </source>
</evidence>
<feature type="region of interest" description="Disordered" evidence="1">
    <location>
        <begin position="296"/>
        <end position="324"/>
    </location>
</feature>
<evidence type="ECO:0008006" key="5">
    <source>
        <dbReference type="Google" id="ProtNLM"/>
    </source>
</evidence>
<dbReference type="EMBL" id="JACEFO010001661">
    <property type="protein sequence ID" value="KAF8724535.1"/>
    <property type="molecule type" value="Genomic_DNA"/>
</dbReference>
<feature type="compositionally biased region" description="Low complexity" evidence="1">
    <location>
        <begin position="219"/>
        <end position="233"/>
    </location>
</feature>
<evidence type="ECO:0000313" key="4">
    <source>
        <dbReference type="Proteomes" id="UP000636709"/>
    </source>
</evidence>
<feature type="compositionally biased region" description="Basic and acidic residues" evidence="1">
    <location>
        <begin position="206"/>
        <end position="218"/>
    </location>
</feature>
<dbReference type="Proteomes" id="UP000636709">
    <property type="component" value="Unassembled WGS sequence"/>
</dbReference>
<organism evidence="3 4">
    <name type="scientific">Digitaria exilis</name>
    <dbReference type="NCBI Taxonomy" id="1010633"/>
    <lineage>
        <taxon>Eukaryota</taxon>
        <taxon>Viridiplantae</taxon>
        <taxon>Streptophyta</taxon>
        <taxon>Embryophyta</taxon>
        <taxon>Tracheophyta</taxon>
        <taxon>Spermatophyta</taxon>
        <taxon>Magnoliopsida</taxon>
        <taxon>Liliopsida</taxon>
        <taxon>Poales</taxon>
        <taxon>Poaceae</taxon>
        <taxon>PACMAD clade</taxon>
        <taxon>Panicoideae</taxon>
        <taxon>Panicodae</taxon>
        <taxon>Paniceae</taxon>
        <taxon>Anthephorinae</taxon>
        <taxon>Digitaria</taxon>
    </lineage>
</organism>
<keyword evidence="2" id="KW-1133">Transmembrane helix</keyword>
<dbReference type="AlphaFoldDB" id="A0A835KEJ1"/>
<name>A0A835KEJ1_9POAL</name>
<accession>A0A835KEJ1</accession>
<protein>
    <recommendedName>
        <fullName evidence="5">Transmembrane protein</fullName>
    </recommendedName>
</protein>
<sequence>MEQDERAAADNAGCHGAAVPESDEEENAEVILDSSGGASGSEFQDPPMIPFLGSSELEALTEESSEGIAPVSNAVSQSFQNEDYENLPKRNPATTRYELRGFRPARRAIAHAMPPSSYRRLPLRSRKQPIPTRFIVVGDAASGVVNAYDHPGTPEEASCPVSQSLSLTSQPVCASAMVNAAHGDNDEAIDSTVIRSETTDAAGSSGDRESVTDAKDAAVAEAEASSSGSLSSRSRNRKQRRPDHFISDPEEAMSADRAKAHRSNTALDRFLTSSVAVGASPPEQRPGWVRKNMTADSVHHKGQPGDEEAFRAASSGGGPEEEPDGSARVLAIVAILGASLALSVVCFVLIYIGGQQTASGACDTHQKKVRFVMIQL</sequence>
<feature type="region of interest" description="Disordered" evidence="1">
    <location>
        <begin position="198"/>
        <end position="262"/>
    </location>
</feature>